<dbReference type="EMBL" id="KZ613847">
    <property type="protein sequence ID" value="PMD57271.1"/>
    <property type="molecule type" value="Genomic_DNA"/>
</dbReference>
<feature type="region of interest" description="Disordered" evidence="1">
    <location>
        <begin position="1"/>
        <end position="23"/>
    </location>
</feature>
<name>A0A2J6T2L9_9HELO</name>
<dbReference type="GeneID" id="36581434"/>
<evidence type="ECO:0000256" key="1">
    <source>
        <dbReference type="SAM" id="MobiDB-lite"/>
    </source>
</evidence>
<reference evidence="2 3" key="1">
    <citation type="submission" date="2016-04" db="EMBL/GenBank/DDBJ databases">
        <title>A degradative enzymes factory behind the ericoid mycorrhizal symbiosis.</title>
        <authorList>
            <consortium name="DOE Joint Genome Institute"/>
            <person name="Martino E."/>
            <person name="Morin E."/>
            <person name="Grelet G."/>
            <person name="Kuo A."/>
            <person name="Kohler A."/>
            <person name="Daghino S."/>
            <person name="Barry K."/>
            <person name="Choi C."/>
            <person name="Cichocki N."/>
            <person name="Clum A."/>
            <person name="Copeland A."/>
            <person name="Hainaut M."/>
            <person name="Haridas S."/>
            <person name="Labutti K."/>
            <person name="Lindquist E."/>
            <person name="Lipzen A."/>
            <person name="Khouja H.-R."/>
            <person name="Murat C."/>
            <person name="Ohm R."/>
            <person name="Olson A."/>
            <person name="Spatafora J."/>
            <person name="Veneault-Fourrey C."/>
            <person name="Henrissat B."/>
            <person name="Grigoriev I."/>
            <person name="Martin F."/>
            <person name="Perotto S."/>
        </authorList>
    </citation>
    <scope>NUCLEOTIDE SEQUENCE [LARGE SCALE GENOMIC DNA]</scope>
    <source>
        <strain evidence="2 3">E</strain>
    </source>
</reference>
<proteinExistence type="predicted"/>
<accession>A0A2J6T2L9</accession>
<sequence length="173" mass="18469">MTTSISFSLSSQDPMKSTSPSWRSPFPCNSPIPLFKSKVCVSTPQVTLPANFQGSEFNSTKSSTSGLLLLKSGCSSLAAPQIISPPPSLQVSTGSTSTGLIFKQSQTSRPPQISAKKIHLTFLRLAHSAIPTPPSTYLICFGKSTTFLFSLINYLLQCLPAPPHPGTHSLCLQ</sequence>
<organism evidence="2 3">
    <name type="scientific">Hyaloscypha bicolor E</name>
    <dbReference type="NCBI Taxonomy" id="1095630"/>
    <lineage>
        <taxon>Eukaryota</taxon>
        <taxon>Fungi</taxon>
        <taxon>Dikarya</taxon>
        <taxon>Ascomycota</taxon>
        <taxon>Pezizomycotina</taxon>
        <taxon>Leotiomycetes</taxon>
        <taxon>Helotiales</taxon>
        <taxon>Hyaloscyphaceae</taxon>
        <taxon>Hyaloscypha</taxon>
        <taxon>Hyaloscypha bicolor</taxon>
    </lineage>
</organism>
<dbReference type="Proteomes" id="UP000235371">
    <property type="component" value="Unassembled WGS sequence"/>
</dbReference>
<keyword evidence="3" id="KW-1185">Reference proteome</keyword>
<dbReference type="RefSeq" id="XP_024734175.1">
    <property type="nucleotide sequence ID" value="XM_024873354.1"/>
</dbReference>
<gene>
    <name evidence="2" type="ORF">K444DRAFT_50212</name>
</gene>
<feature type="compositionally biased region" description="Polar residues" evidence="1">
    <location>
        <begin position="1"/>
        <end position="22"/>
    </location>
</feature>
<dbReference type="InParanoid" id="A0A2J6T2L9"/>
<protein>
    <submittedName>
        <fullName evidence="2">Uncharacterized protein</fullName>
    </submittedName>
</protein>
<dbReference type="AlphaFoldDB" id="A0A2J6T2L9"/>
<evidence type="ECO:0000313" key="2">
    <source>
        <dbReference type="EMBL" id="PMD57271.1"/>
    </source>
</evidence>
<evidence type="ECO:0000313" key="3">
    <source>
        <dbReference type="Proteomes" id="UP000235371"/>
    </source>
</evidence>